<dbReference type="EMBL" id="JACGWN010000003">
    <property type="protein sequence ID" value="KAL0455622.1"/>
    <property type="molecule type" value="Genomic_DNA"/>
</dbReference>
<reference evidence="1" key="1">
    <citation type="submission" date="2020-06" db="EMBL/GenBank/DDBJ databases">
        <authorList>
            <person name="Li T."/>
            <person name="Hu X."/>
            <person name="Zhang T."/>
            <person name="Song X."/>
            <person name="Zhang H."/>
            <person name="Dai N."/>
            <person name="Sheng W."/>
            <person name="Hou X."/>
            <person name="Wei L."/>
        </authorList>
    </citation>
    <scope>NUCLEOTIDE SEQUENCE</scope>
    <source>
        <strain evidence="1">KEN1</strain>
        <tissue evidence="1">Leaf</tissue>
    </source>
</reference>
<evidence type="ECO:0000313" key="1">
    <source>
        <dbReference type="EMBL" id="KAL0455622.1"/>
    </source>
</evidence>
<organism evidence="1">
    <name type="scientific">Sesamum latifolium</name>
    <dbReference type="NCBI Taxonomy" id="2727402"/>
    <lineage>
        <taxon>Eukaryota</taxon>
        <taxon>Viridiplantae</taxon>
        <taxon>Streptophyta</taxon>
        <taxon>Embryophyta</taxon>
        <taxon>Tracheophyta</taxon>
        <taxon>Spermatophyta</taxon>
        <taxon>Magnoliopsida</taxon>
        <taxon>eudicotyledons</taxon>
        <taxon>Gunneridae</taxon>
        <taxon>Pentapetalae</taxon>
        <taxon>asterids</taxon>
        <taxon>lamiids</taxon>
        <taxon>Lamiales</taxon>
        <taxon>Pedaliaceae</taxon>
        <taxon>Sesamum</taxon>
    </lineage>
</organism>
<dbReference type="AlphaFoldDB" id="A0AAW2XNA6"/>
<proteinExistence type="predicted"/>
<sequence length="121" mass="13610">MALALVITARKLRPYFLSYHVGIRTNTLLKQVLGKPEASGRLVKWAIELSEYDISYLPRTTIKAQALADFVSKMTGTPLGRGFKTKTLATSRRRGIHYARKWSGSSSYHSLRGGYGIYEKN</sequence>
<protein>
    <submittedName>
        <fullName evidence="1">Uncharacterized protein</fullName>
    </submittedName>
</protein>
<dbReference type="PANTHER" id="PTHR48475">
    <property type="entry name" value="RIBONUCLEASE H"/>
    <property type="match status" value="1"/>
</dbReference>
<comment type="caution">
    <text evidence="1">The sequence shown here is derived from an EMBL/GenBank/DDBJ whole genome shotgun (WGS) entry which is preliminary data.</text>
</comment>
<accession>A0AAW2XNA6</accession>
<name>A0AAW2XNA6_9LAMI</name>
<gene>
    <name evidence="1" type="ORF">Slati_0901400</name>
</gene>
<reference evidence="1" key="2">
    <citation type="journal article" date="2024" name="Plant">
        <title>Genomic evolution and insights into agronomic trait innovations of Sesamum species.</title>
        <authorList>
            <person name="Miao H."/>
            <person name="Wang L."/>
            <person name="Qu L."/>
            <person name="Liu H."/>
            <person name="Sun Y."/>
            <person name="Le M."/>
            <person name="Wang Q."/>
            <person name="Wei S."/>
            <person name="Zheng Y."/>
            <person name="Lin W."/>
            <person name="Duan Y."/>
            <person name="Cao H."/>
            <person name="Xiong S."/>
            <person name="Wang X."/>
            <person name="Wei L."/>
            <person name="Li C."/>
            <person name="Ma Q."/>
            <person name="Ju M."/>
            <person name="Zhao R."/>
            <person name="Li G."/>
            <person name="Mu C."/>
            <person name="Tian Q."/>
            <person name="Mei H."/>
            <person name="Zhang T."/>
            <person name="Gao T."/>
            <person name="Zhang H."/>
        </authorList>
    </citation>
    <scope>NUCLEOTIDE SEQUENCE</scope>
    <source>
        <strain evidence="1">KEN1</strain>
    </source>
</reference>
<dbReference type="PANTHER" id="PTHR48475:SF2">
    <property type="entry name" value="RIBONUCLEASE H"/>
    <property type="match status" value="1"/>
</dbReference>